<dbReference type="KEGG" id="pprf:DPRO_2347"/>
<evidence type="ECO:0000313" key="2">
    <source>
        <dbReference type="Proteomes" id="UP000219215"/>
    </source>
</evidence>
<gene>
    <name evidence="1" type="ORF">DPRO_2347</name>
</gene>
<dbReference type="RefSeq" id="WP_157917455.1">
    <property type="nucleotide sequence ID" value="NZ_LT907975.1"/>
</dbReference>
<dbReference type="Proteomes" id="UP000219215">
    <property type="component" value="Chromosome DPRO"/>
</dbReference>
<protein>
    <submittedName>
        <fullName evidence="1">Uncharacterized protein</fullName>
    </submittedName>
</protein>
<proteinExistence type="predicted"/>
<dbReference type="AlphaFoldDB" id="A0A2C8FA03"/>
<keyword evidence="2" id="KW-1185">Reference proteome</keyword>
<name>A0A2C8FA03_9BACT</name>
<organism evidence="1 2">
    <name type="scientific">Pseudodesulfovibrio profundus</name>
    <dbReference type="NCBI Taxonomy" id="57320"/>
    <lineage>
        <taxon>Bacteria</taxon>
        <taxon>Pseudomonadati</taxon>
        <taxon>Thermodesulfobacteriota</taxon>
        <taxon>Desulfovibrionia</taxon>
        <taxon>Desulfovibrionales</taxon>
        <taxon>Desulfovibrionaceae</taxon>
    </lineage>
</organism>
<accession>A0A2C8FA03</accession>
<evidence type="ECO:0000313" key="1">
    <source>
        <dbReference type="EMBL" id="SOB59253.1"/>
    </source>
</evidence>
<dbReference type="EMBL" id="LT907975">
    <property type="protein sequence ID" value="SOB59253.1"/>
    <property type="molecule type" value="Genomic_DNA"/>
</dbReference>
<sequence>MLDLWLPEAKYHYTSPQRGIHILLKHKLGWETAFGGICQVISPPAGKDYRPCIPSLAPVEP</sequence>
<reference evidence="2" key="1">
    <citation type="submission" date="2017-09" db="EMBL/GenBank/DDBJ databases">
        <authorList>
            <person name="Regsiter A."/>
            <person name="William W."/>
        </authorList>
    </citation>
    <scope>NUCLEOTIDE SEQUENCE [LARGE SCALE GENOMIC DNA]</scope>
    <source>
        <strain evidence="2">500-1</strain>
    </source>
</reference>